<dbReference type="InterPro" id="IPR041698">
    <property type="entry name" value="Methyltransf_25"/>
</dbReference>
<keyword evidence="3" id="KW-1185">Reference proteome</keyword>
<dbReference type="OrthoDB" id="9780095at2"/>
<dbReference type="STRING" id="1794912.AXX12_12440"/>
<feature type="domain" description="Methyltransferase" evidence="1">
    <location>
        <begin position="89"/>
        <end position="149"/>
    </location>
</feature>
<dbReference type="Pfam" id="PF13649">
    <property type="entry name" value="Methyltransf_25"/>
    <property type="match status" value="1"/>
</dbReference>
<dbReference type="AlphaFoldDB" id="A0A154BNK7"/>
<dbReference type="Gene3D" id="3.40.50.150">
    <property type="entry name" value="Vaccinia Virus protein VP39"/>
    <property type="match status" value="1"/>
</dbReference>
<dbReference type="SUPFAM" id="SSF53335">
    <property type="entry name" value="S-adenosyl-L-methionine-dependent methyltransferases"/>
    <property type="match status" value="1"/>
</dbReference>
<accession>A0A154BNK7</accession>
<dbReference type="RefSeq" id="WP_066244187.1">
    <property type="nucleotide sequence ID" value="NZ_LSGP01000023.1"/>
</dbReference>
<name>A0A154BNK7_ANASB</name>
<dbReference type="InterPro" id="IPR029063">
    <property type="entry name" value="SAM-dependent_MTases_sf"/>
</dbReference>
<organism evidence="2 3">
    <name type="scientific">Anaerosporomusa subterranea</name>
    <dbReference type="NCBI Taxonomy" id="1794912"/>
    <lineage>
        <taxon>Bacteria</taxon>
        <taxon>Bacillati</taxon>
        <taxon>Bacillota</taxon>
        <taxon>Negativicutes</taxon>
        <taxon>Acetonemataceae</taxon>
        <taxon>Anaerosporomusa</taxon>
    </lineage>
</organism>
<comment type="caution">
    <text evidence="2">The sequence shown here is derived from an EMBL/GenBank/DDBJ whole genome shotgun (WGS) entry which is preliminary data.</text>
</comment>
<evidence type="ECO:0000313" key="2">
    <source>
        <dbReference type="EMBL" id="KYZ75516.1"/>
    </source>
</evidence>
<dbReference type="Proteomes" id="UP000076268">
    <property type="component" value="Unassembled WGS sequence"/>
</dbReference>
<protein>
    <recommendedName>
        <fullName evidence="1">Methyltransferase domain-containing protein</fullName>
    </recommendedName>
</protein>
<proteinExistence type="predicted"/>
<gene>
    <name evidence="2" type="ORF">AXX12_12440</name>
</gene>
<reference evidence="2 3" key="1">
    <citation type="submission" date="2016-02" db="EMBL/GenBank/DDBJ databases">
        <title>Anaerosporomusa subterraneum gen. nov., sp. nov., a spore-forming obligate anaerobe isolated from saprolite.</title>
        <authorList>
            <person name="Choi J.K."/>
            <person name="Shah M."/>
            <person name="Yee N."/>
        </authorList>
    </citation>
    <scope>NUCLEOTIDE SEQUENCE [LARGE SCALE GENOMIC DNA]</scope>
    <source>
        <strain evidence="2 3">RU4</strain>
    </source>
</reference>
<evidence type="ECO:0000259" key="1">
    <source>
        <dbReference type="Pfam" id="PF13649"/>
    </source>
</evidence>
<dbReference type="CDD" id="cd02440">
    <property type="entry name" value="AdoMet_MTases"/>
    <property type="match status" value="1"/>
</dbReference>
<sequence>MSLLSRINSRVREEGYAKTLQYGVLVGADSFTAYLRDTYLDLKYSDRLLRGNNVSSFKHLGANDVFHTDYSVMPLLFRNLPVSPDDVLVDVGCGKGRVINYWLSQKYKNQIIGLEIDPDIAANTARQLANHANVKVIPGDAIETLPSEGTIFYFYNPFNEEKVVKFEQKVRELTRGNQVNIIYYNPKSLHVFENSKWSIQRFDFERDFGVKRWGRLNKYHELAILTKKHPCIK</sequence>
<dbReference type="EMBL" id="LSGP01000023">
    <property type="protein sequence ID" value="KYZ75516.1"/>
    <property type="molecule type" value="Genomic_DNA"/>
</dbReference>
<evidence type="ECO:0000313" key="3">
    <source>
        <dbReference type="Proteomes" id="UP000076268"/>
    </source>
</evidence>